<dbReference type="InterPro" id="IPR003165">
    <property type="entry name" value="Piwi"/>
</dbReference>
<evidence type="ECO:0000313" key="4">
    <source>
        <dbReference type="Proteomes" id="UP000234323"/>
    </source>
</evidence>
<name>A0A2I1GD35_9GLOM</name>
<reference evidence="3 4" key="1">
    <citation type="submission" date="2015-10" db="EMBL/GenBank/DDBJ databases">
        <title>Genome analyses suggest a sexual origin of heterokaryosis in a supposedly ancient asexual fungus.</title>
        <authorList>
            <person name="Ropars J."/>
            <person name="Sedzielewska K."/>
            <person name="Noel J."/>
            <person name="Charron P."/>
            <person name="Farinelli L."/>
            <person name="Marton T."/>
            <person name="Kruger M."/>
            <person name="Pelin A."/>
            <person name="Brachmann A."/>
            <person name="Corradi N."/>
        </authorList>
    </citation>
    <scope>NUCLEOTIDE SEQUENCE [LARGE SCALE GENOMIC DNA]</scope>
    <source>
        <strain evidence="3 4">A4</strain>
    </source>
</reference>
<feature type="domain" description="Piwi" evidence="2">
    <location>
        <begin position="74"/>
        <end position="192"/>
    </location>
</feature>
<dbReference type="InterPro" id="IPR036397">
    <property type="entry name" value="RNaseH_sf"/>
</dbReference>
<dbReference type="GO" id="GO:0003676">
    <property type="term" value="F:nucleic acid binding"/>
    <property type="evidence" value="ECO:0007669"/>
    <property type="project" value="InterPro"/>
</dbReference>
<organism evidence="3 4">
    <name type="scientific">Rhizophagus irregularis</name>
    <dbReference type="NCBI Taxonomy" id="588596"/>
    <lineage>
        <taxon>Eukaryota</taxon>
        <taxon>Fungi</taxon>
        <taxon>Fungi incertae sedis</taxon>
        <taxon>Mucoromycota</taxon>
        <taxon>Glomeromycotina</taxon>
        <taxon>Glomeromycetes</taxon>
        <taxon>Glomerales</taxon>
        <taxon>Glomeraceae</taxon>
        <taxon>Rhizophagus</taxon>
    </lineage>
</organism>
<evidence type="ECO:0000256" key="1">
    <source>
        <dbReference type="SAM" id="MobiDB-lite"/>
    </source>
</evidence>
<dbReference type="Gene3D" id="3.30.420.10">
    <property type="entry name" value="Ribonuclease H-like superfamily/Ribonuclease H"/>
    <property type="match status" value="1"/>
</dbReference>
<dbReference type="SMART" id="SM00950">
    <property type="entry name" value="Piwi"/>
    <property type="match status" value="1"/>
</dbReference>
<protein>
    <recommendedName>
        <fullName evidence="2">Piwi domain-containing protein</fullName>
    </recommendedName>
</protein>
<proteinExistence type="predicted"/>
<dbReference type="AlphaFoldDB" id="A0A2I1GD35"/>
<dbReference type="PROSITE" id="PS50822">
    <property type="entry name" value="PIWI"/>
    <property type="match status" value="1"/>
</dbReference>
<dbReference type="InterPro" id="IPR012337">
    <property type="entry name" value="RNaseH-like_sf"/>
</dbReference>
<comment type="caution">
    <text evidence="3">The sequence shown here is derived from an EMBL/GenBank/DDBJ whole genome shotgun (WGS) entry which is preliminary data.</text>
</comment>
<evidence type="ECO:0000259" key="2">
    <source>
        <dbReference type="PROSITE" id="PS50822"/>
    </source>
</evidence>
<dbReference type="PANTHER" id="PTHR22891">
    <property type="entry name" value="EUKARYOTIC TRANSLATION INITIATION FACTOR 2C"/>
    <property type="match status" value="1"/>
</dbReference>
<gene>
    <name evidence="3" type="ORF">RhiirA4_541918</name>
</gene>
<dbReference type="EMBL" id="LLXI01000329">
    <property type="protein sequence ID" value="PKY44530.1"/>
    <property type="molecule type" value="Genomic_DNA"/>
</dbReference>
<dbReference type="SUPFAM" id="SSF53098">
    <property type="entry name" value="Ribonuclease H-like"/>
    <property type="match status" value="1"/>
</dbReference>
<feature type="compositionally biased region" description="Gly residues" evidence="1">
    <location>
        <begin position="196"/>
        <end position="209"/>
    </location>
</feature>
<keyword evidence="4" id="KW-1185">Reference proteome</keyword>
<dbReference type="VEuPathDB" id="FungiDB:RhiirA1_411230"/>
<sequence>MGNVGYENSESDDIGILLKINPMKVPSGVFEDICFQWKVPEDEFNESERISVNETYYHYCDDRVYGEKGEKGQKPQLTFIIVQKRHHARFMPVQRGDSDRSGNCRPGTIVDTEIVVPQEFDFYLQSHASPLGTARPTHYHVLLNEANFPVDAIQTLTYKLCHLSARCNLAISHVTPVHYAHHIANQAKHFVSWDGSGSGRSGSSGGRGGDTVPNTTRCEKMKSEIENEMFFV</sequence>
<feature type="region of interest" description="Disordered" evidence="1">
    <location>
        <begin position="194"/>
        <end position="215"/>
    </location>
</feature>
<accession>A0A2I1GD35</accession>
<dbReference type="Pfam" id="PF02171">
    <property type="entry name" value="Piwi"/>
    <property type="match status" value="1"/>
</dbReference>
<evidence type="ECO:0000313" key="3">
    <source>
        <dbReference type="EMBL" id="PKY44530.1"/>
    </source>
</evidence>
<dbReference type="Proteomes" id="UP000234323">
    <property type="component" value="Unassembled WGS sequence"/>
</dbReference>